<dbReference type="Pfam" id="PF14226">
    <property type="entry name" value="DIOX_N"/>
    <property type="match status" value="1"/>
</dbReference>
<dbReference type="PANTHER" id="PTHR10209">
    <property type="entry name" value="OXIDOREDUCTASE, 2OG-FE II OXYGENASE FAMILY PROTEIN"/>
    <property type="match status" value="1"/>
</dbReference>
<dbReference type="PATRIC" id="fig|1515334.3.peg.1304"/>
<comment type="similarity">
    <text evidence="1 5">Belongs to the iron/ascorbate-dependent oxidoreductase family.</text>
</comment>
<reference evidence="7 8" key="1">
    <citation type="submission" date="2014-10" db="EMBL/GenBank/DDBJ databases">
        <title>Genome sequence of Ponticoccus sp. strain UMTAT08 isolated from clonal culture of toxic dinoflagellate Alexandrium tamiyavanichii.</title>
        <authorList>
            <person name="Gan H.Y."/>
            <person name="Muhd D.-D."/>
            <person name="Mohd Noor M.E."/>
            <person name="Yeong Y.S."/>
            <person name="Usup G."/>
        </authorList>
    </citation>
    <scope>NUCLEOTIDE SEQUENCE [LARGE SCALE GENOMIC DNA]</scope>
    <source>
        <strain evidence="7 8">UMTAT08</strain>
    </source>
</reference>
<gene>
    <name evidence="7" type="ORF">OA50_01301</name>
</gene>
<name>A0A0B3S517_9RHOB</name>
<dbReference type="EMBL" id="JSUQ01000004">
    <property type="protein sequence ID" value="KHQ54073.1"/>
    <property type="molecule type" value="Genomic_DNA"/>
</dbReference>
<dbReference type="PANTHER" id="PTHR10209:SF881">
    <property type="entry name" value="FI07970P-RELATED"/>
    <property type="match status" value="1"/>
</dbReference>
<dbReference type="InterPro" id="IPR005123">
    <property type="entry name" value="Oxoglu/Fe-dep_dioxygenase_dom"/>
</dbReference>
<keyword evidence="4 5" id="KW-0408">Iron</keyword>
<proteinExistence type="inferred from homology"/>
<keyword evidence="8" id="KW-1185">Reference proteome</keyword>
<keyword evidence="2 5" id="KW-0479">Metal-binding</keyword>
<evidence type="ECO:0000259" key="6">
    <source>
        <dbReference type="PROSITE" id="PS51471"/>
    </source>
</evidence>
<dbReference type="SUPFAM" id="SSF51197">
    <property type="entry name" value="Clavaminate synthase-like"/>
    <property type="match status" value="1"/>
</dbReference>
<evidence type="ECO:0000313" key="7">
    <source>
        <dbReference type="EMBL" id="KHQ54073.1"/>
    </source>
</evidence>
<feature type="domain" description="Fe2OG dioxygenase" evidence="6">
    <location>
        <begin position="169"/>
        <end position="272"/>
    </location>
</feature>
<dbReference type="InterPro" id="IPR044861">
    <property type="entry name" value="IPNS-like_FE2OG_OXY"/>
</dbReference>
<evidence type="ECO:0000313" key="8">
    <source>
        <dbReference type="Proteomes" id="UP000030960"/>
    </source>
</evidence>
<dbReference type="InterPro" id="IPR026992">
    <property type="entry name" value="DIOX_N"/>
</dbReference>
<dbReference type="RefSeq" id="WP_223306166.1">
    <property type="nucleotide sequence ID" value="NZ_JSUQ01000004.1"/>
</dbReference>
<evidence type="ECO:0000256" key="4">
    <source>
        <dbReference type="ARBA" id="ARBA00023004"/>
    </source>
</evidence>
<dbReference type="Gene3D" id="2.60.120.330">
    <property type="entry name" value="B-lactam Antibiotic, Isopenicillin N Synthase, Chain"/>
    <property type="match status" value="1"/>
</dbReference>
<dbReference type="InterPro" id="IPR027443">
    <property type="entry name" value="IPNS-like_sf"/>
</dbReference>
<dbReference type="GO" id="GO:0016491">
    <property type="term" value="F:oxidoreductase activity"/>
    <property type="evidence" value="ECO:0007669"/>
    <property type="project" value="UniProtKB-KW"/>
</dbReference>
<organism evidence="7 8">
    <name type="scientific">Mameliella alba</name>
    <dbReference type="NCBI Taxonomy" id="561184"/>
    <lineage>
        <taxon>Bacteria</taxon>
        <taxon>Pseudomonadati</taxon>
        <taxon>Pseudomonadota</taxon>
        <taxon>Alphaproteobacteria</taxon>
        <taxon>Rhodobacterales</taxon>
        <taxon>Roseobacteraceae</taxon>
        <taxon>Mameliella</taxon>
    </lineage>
</organism>
<accession>A0A0B3S517</accession>
<protein>
    <submittedName>
        <fullName evidence="7">2OG-Fe(II) oxygenase</fullName>
    </submittedName>
</protein>
<evidence type="ECO:0000256" key="1">
    <source>
        <dbReference type="ARBA" id="ARBA00008056"/>
    </source>
</evidence>
<dbReference type="PRINTS" id="PR00682">
    <property type="entry name" value="IPNSYNTHASE"/>
</dbReference>
<sequence>MTTAAGMIPVLDWSRYEDDPEGVSARLGAACRNSGFFCLTGHGVPEDAIARVFDQASRFFALPEAEKAALDIALTPHNRGWARMGSERLDETSGQVDRKEAFNVGLDLAADDPRVLRGDPFRGVNVWPDLPGFRESLLNYYDHAWQLGVALHGAIARDFGLTPGYFAPHFTAPMATLRLLSYPPGNGAEGEIGAGAHSDYGSITLLLTDGEPGLQVQALSGDWIDVPHVPGAFVVNIGDCLMRWSNDLYRSTPHRVLPPARARRSVAFFLDPNPDSVIAALPGTGPPRYAPITGAVYLRSRLDATYKGD</sequence>
<keyword evidence="3 5" id="KW-0560">Oxidoreductase</keyword>
<evidence type="ECO:0000256" key="3">
    <source>
        <dbReference type="ARBA" id="ARBA00023002"/>
    </source>
</evidence>
<comment type="caution">
    <text evidence="7">The sequence shown here is derived from an EMBL/GenBank/DDBJ whole genome shotgun (WGS) entry which is preliminary data.</text>
</comment>
<dbReference type="STRING" id="561184.SAMN05216376_101519"/>
<dbReference type="AlphaFoldDB" id="A0A0B3S517"/>
<evidence type="ECO:0000256" key="5">
    <source>
        <dbReference type="RuleBase" id="RU003682"/>
    </source>
</evidence>
<dbReference type="Proteomes" id="UP000030960">
    <property type="component" value="Unassembled WGS sequence"/>
</dbReference>
<dbReference type="Pfam" id="PF03171">
    <property type="entry name" value="2OG-FeII_Oxy"/>
    <property type="match status" value="1"/>
</dbReference>
<dbReference type="GO" id="GO:0046872">
    <property type="term" value="F:metal ion binding"/>
    <property type="evidence" value="ECO:0007669"/>
    <property type="project" value="UniProtKB-KW"/>
</dbReference>
<evidence type="ECO:0000256" key="2">
    <source>
        <dbReference type="ARBA" id="ARBA00022723"/>
    </source>
</evidence>
<dbReference type="PROSITE" id="PS51471">
    <property type="entry name" value="FE2OG_OXY"/>
    <property type="match status" value="1"/>
</dbReference>